<dbReference type="GO" id="GO:0005886">
    <property type="term" value="C:plasma membrane"/>
    <property type="evidence" value="ECO:0007669"/>
    <property type="project" value="UniProtKB-SubCell"/>
</dbReference>
<dbReference type="EMBL" id="QPGA01000037">
    <property type="protein sequence ID" value="RDE49612.1"/>
    <property type="molecule type" value="Genomic_DNA"/>
</dbReference>
<feature type="domain" description="Glycosyltransferase RgtA/B/C/D-like" evidence="9">
    <location>
        <begin position="71"/>
        <end position="237"/>
    </location>
</feature>
<feature type="transmembrane region" description="Helical" evidence="8">
    <location>
        <begin position="146"/>
        <end position="166"/>
    </location>
</feature>
<evidence type="ECO:0000256" key="8">
    <source>
        <dbReference type="SAM" id="Phobius"/>
    </source>
</evidence>
<proteinExistence type="predicted"/>
<dbReference type="Pfam" id="PF13231">
    <property type="entry name" value="PMT_2"/>
    <property type="match status" value="1"/>
</dbReference>
<organism evidence="10 11">
    <name type="scientific">Candidatus Accumulibacter meliphilus</name>
    <dbReference type="NCBI Taxonomy" id="2211374"/>
    <lineage>
        <taxon>Bacteria</taxon>
        <taxon>Pseudomonadati</taxon>
        <taxon>Pseudomonadota</taxon>
        <taxon>Betaproteobacteria</taxon>
        <taxon>Candidatus Accumulibacter</taxon>
    </lineage>
</organism>
<feature type="transmembrane region" description="Helical" evidence="8">
    <location>
        <begin position="269"/>
        <end position="290"/>
    </location>
</feature>
<reference evidence="10 11" key="1">
    <citation type="submission" date="2018-05" db="EMBL/GenBank/DDBJ databases">
        <title>Integrated omic analyses show evidence that a Ca. Accumulibacter phosphatis strain performs denitrification under micro-aerobic conditions.</title>
        <authorList>
            <person name="Camejo P.Y."/>
            <person name="Katherine M.D."/>
            <person name="Daniel N.R."/>
        </authorList>
    </citation>
    <scope>NUCLEOTIDE SEQUENCE [LARGE SCALE GENOMIC DNA]</scope>
    <source>
        <strain evidence="10">UW-LDO-IC</strain>
    </source>
</reference>
<dbReference type="GO" id="GO:0016763">
    <property type="term" value="F:pentosyltransferase activity"/>
    <property type="evidence" value="ECO:0007669"/>
    <property type="project" value="TreeGrafter"/>
</dbReference>
<evidence type="ECO:0000256" key="2">
    <source>
        <dbReference type="ARBA" id="ARBA00022475"/>
    </source>
</evidence>
<comment type="subcellular location">
    <subcellularLocation>
        <location evidence="1">Cell membrane</location>
        <topology evidence="1">Multi-pass membrane protein</topology>
    </subcellularLocation>
</comment>
<dbReference type="GO" id="GO:0010041">
    <property type="term" value="P:response to iron(III) ion"/>
    <property type="evidence" value="ECO:0007669"/>
    <property type="project" value="TreeGrafter"/>
</dbReference>
<keyword evidence="3" id="KW-0328">Glycosyltransferase</keyword>
<keyword evidence="5 8" id="KW-0812">Transmembrane</keyword>
<evidence type="ECO:0000313" key="11">
    <source>
        <dbReference type="Proteomes" id="UP000253831"/>
    </source>
</evidence>
<evidence type="ECO:0000256" key="3">
    <source>
        <dbReference type="ARBA" id="ARBA00022676"/>
    </source>
</evidence>
<evidence type="ECO:0000256" key="6">
    <source>
        <dbReference type="ARBA" id="ARBA00022989"/>
    </source>
</evidence>
<protein>
    <submittedName>
        <fullName evidence="10">Glycosyltransferase family 39 protein</fullName>
    </submittedName>
</protein>
<evidence type="ECO:0000259" key="9">
    <source>
        <dbReference type="Pfam" id="PF13231"/>
    </source>
</evidence>
<feature type="transmembrane region" description="Helical" evidence="8">
    <location>
        <begin position="92"/>
        <end position="113"/>
    </location>
</feature>
<dbReference type="PANTHER" id="PTHR33908:SF3">
    <property type="entry name" value="UNDECAPRENYL PHOSPHATE-ALPHA-4-AMINO-4-DEOXY-L-ARABINOSE ARABINOSYL TRANSFERASE"/>
    <property type="match status" value="1"/>
</dbReference>
<keyword evidence="6 8" id="KW-1133">Transmembrane helix</keyword>
<dbReference type="Proteomes" id="UP000253831">
    <property type="component" value="Unassembled WGS sequence"/>
</dbReference>
<evidence type="ECO:0000256" key="1">
    <source>
        <dbReference type="ARBA" id="ARBA00004651"/>
    </source>
</evidence>
<accession>A0A369XLC2</accession>
<dbReference type="AlphaFoldDB" id="A0A369XLC2"/>
<keyword evidence="4 10" id="KW-0808">Transferase</keyword>
<feature type="transmembrane region" description="Helical" evidence="8">
    <location>
        <begin position="178"/>
        <end position="207"/>
    </location>
</feature>
<feature type="transmembrane region" description="Helical" evidence="8">
    <location>
        <begin position="361"/>
        <end position="385"/>
    </location>
</feature>
<feature type="transmembrane region" description="Helical" evidence="8">
    <location>
        <begin position="302"/>
        <end position="321"/>
    </location>
</feature>
<gene>
    <name evidence="10" type="ORF">DVS81_15795</name>
</gene>
<evidence type="ECO:0000256" key="4">
    <source>
        <dbReference type="ARBA" id="ARBA00022679"/>
    </source>
</evidence>
<keyword evidence="2" id="KW-1003">Cell membrane</keyword>
<keyword evidence="7 8" id="KW-0472">Membrane</keyword>
<evidence type="ECO:0000256" key="5">
    <source>
        <dbReference type="ARBA" id="ARBA00022692"/>
    </source>
</evidence>
<dbReference type="InterPro" id="IPR038731">
    <property type="entry name" value="RgtA/B/C-like"/>
</dbReference>
<comment type="caution">
    <text evidence="10">The sequence shown here is derived from an EMBL/GenBank/DDBJ whole genome shotgun (WGS) entry which is preliminary data.</text>
</comment>
<sequence length="532" mass="59783">MKRLFSAISEHLLTTRTSSLVLVLATVWLSAMAGGRSLMLPDEGRYVGVAWQMLNSGNWLLPTLDGLPFFHKPPLFYWLTGLALQMFGANDWAARVASILGALVAAGALYLFVKHYADKRLATLSVVVLVTQPMFFAGAQYANLDMLVAGMITACIVCGASAVLRLDAGLPYRTALALAYFFAALGVLAKGLIGFVLPGAILLAWILVRKRYRLIPALLPIAMILLFLAVAVPWFLWMQKSYSGFWDYFFVYHHFKRFAETGFSNARPFWFYLPVVLLGTLPWSLWIARVCSWKFLVAPEKLDIRSLMLLWMLGILVFFSLPNSKLVGYIFPALPPLACLMADAMLAWLKQRQETGKPDAPVWLGGSLVVAGSLCVAFIVVVALFDHTSTRSLSEQVAPLFRPDDQIVMIDEYEYDLPFYLRAAKDSWVVTNWQDPEVPKEDNWRKELYDAARFDPVKQQEVLLLPGDLASRLCSWTGSGVLWIWGKTAQADRYRFLPDSAIAFSERKKVVWRLDAEQRQQLEVCRGTPGRG</sequence>
<name>A0A369XLC2_9PROT</name>
<dbReference type="PANTHER" id="PTHR33908">
    <property type="entry name" value="MANNOSYLTRANSFERASE YKCB-RELATED"/>
    <property type="match status" value="1"/>
</dbReference>
<dbReference type="InterPro" id="IPR050297">
    <property type="entry name" value="LipidA_mod_glycosyltrf_83"/>
</dbReference>
<dbReference type="GO" id="GO:0009103">
    <property type="term" value="P:lipopolysaccharide biosynthetic process"/>
    <property type="evidence" value="ECO:0007669"/>
    <property type="project" value="UniProtKB-ARBA"/>
</dbReference>
<feature type="transmembrane region" description="Helical" evidence="8">
    <location>
        <begin position="214"/>
        <end position="237"/>
    </location>
</feature>
<evidence type="ECO:0000313" key="10">
    <source>
        <dbReference type="EMBL" id="RDE49612.1"/>
    </source>
</evidence>
<evidence type="ECO:0000256" key="7">
    <source>
        <dbReference type="ARBA" id="ARBA00023136"/>
    </source>
</evidence>
<feature type="transmembrane region" description="Helical" evidence="8">
    <location>
        <begin position="327"/>
        <end position="349"/>
    </location>
</feature>
<feature type="transmembrane region" description="Helical" evidence="8">
    <location>
        <begin position="20"/>
        <end position="39"/>
    </location>
</feature>